<keyword evidence="2 3" id="KW-0238">DNA-binding</keyword>
<dbReference type="PANTHER" id="PTHR43479">
    <property type="entry name" value="ACREF/ENVCD OPERON REPRESSOR-RELATED"/>
    <property type="match status" value="1"/>
</dbReference>
<keyword evidence="1" id="KW-0678">Repressor</keyword>
<sequence length="103" mass="11763">MRISKKPENRKTEILNTAEILFTTKENSETTINDILREVGIAKGTFYYYFQSKEEVMDAIVLRFIDKGVEAAKVIAADPDLKAPEKLLKSLRGKGQKKMVKRN</sequence>
<organism evidence="5 6">
    <name type="scientific">Siminovitchia fordii</name>
    <dbReference type="NCBI Taxonomy" id="254759"/>
    <lineage>
        <taxon>Bacteria</taxon>
        <taxon>Bacillati</taxon>
        <taxon>Bacillota</taxon>
        <taxon>Bacilli</taxon>
        <taxon>Bacillales</taxon>
        <taxon>Bacillaceae</taxon>
        <taxon>Siminovitchia</taxon>
    </lineage>
</organism>
<keyword evidence="6" id="KW-1185">Reference proteome</keyword>
<dbReference type="SUPFAM" id="SSF46689">
    <property type="entry name" value="Homeodomain-like"/>
    <property type="match status" value="1"/>
</dbReference>
<proteinExistence type="predicted"/>
<accession>A0ABQ4K345</accession>
<evidence type="ECO:0000313" key="5">
    <source>
        <dbReference type="EMBL" id="GIN20159.1"/>
    </source>
</evidence>
<dbReference type="PRINTS" id="PR00455">
    <property type="entry name" value="HTHTETR"/>
</dbReference>
<evidence type="ECO:0000256" key="1">
    <source>
        <dbReference type="ARBA" id="ARBA00022491"/>
    </source>
</evidence>
<dbReference type="InterPro" id="IPR009057">
    <property type="entry name" value="Homeodomain-like_sf"/>
</dbReference>
<evidence type="ECO:0000259" key="4">
    <source>
        <dbReference type="PROSITE" id="PS50977"/>
    </source>
</evidence>
<gene>
    <name evidence="5" type="ORF">J1TS3_12930</name>
</gene>
<dbReference type="Pfam" id="PF00440">
    <property type="entry name" value="TetR_N"/>
    <property type="match status" value="1"/>
</dbReference>
<dbReference type="Gene3D" id="1.10.357.10">
    <property type="entry name" value="Tetracycline Repressor, domain 2"/>
    <property type="match status" value="1"/>
</dbReference>
<reference evidence="5 6" key="1">
    <citation type="submission" date="2021-03" db="EMBL/GenBank/DDBJ databases">
        <title>Antimicrobial resistance genes in bacteria isolated from Japanese honey, and their potential for conferring macrolide and lincosamide resistance in the American foulbrood pathogen Paenibacillus larvae.</title>
        <authorList>
            <person name="Okamoto M."/>
            <person name="Kumagai M."/>
            <person name="Kanamori H."/>
            <person name="Takamatsu D."/>
        </authorList>
    </citation>
    <scope>NUCLEOTIDE SEQUENCE [LARGE SCALE GENOMIC DNA]</scope>
    <source>
        <strain evidence="5 6">J1TS3</strain>
    </source>
</reference>
<feature type="domain" description="HTH tetR-type" evidence="4">
    <location>
        <begin position="8"/>
        <end position="68"/>
    </location>
</feature>
<dbReference type="PANTHER" id="PTHR43479:SF11">
    <property type="entry name" value="ACREF_ENVCD OPERON REPRESSOR-RELATED"/>
    <property type="match status" value="1"/>
</dbReference>
<dbReference type="EMBL" id="BOQT01000003">
    <property type="protein sequence ID" value="GIN20159.1"/>
    <property type="molecule type" value="Genomic_DNA"/>
</dbReference>
<comment type="caution">
    <text evidence="5">The sequence shown here is derived from an EMBL/GenBank/DDBJ whole genome shotgun (WGS) entry which is preliminary data.</text>
</comment>
<dbReference type="Proteomes" id="UP000680279">
    <property type="component" value="Unassembled WGS sequence"/>
</dbReference>
<dbReference type="InterPro" id="IPR001647">
    <property type="entry name" value="HTH_TetR"/>
</dbReference>
<evidence type="ECO:0000256" key="2">
    <source>
        <dbReference type="ARBA" id="ARBA00023125"/>
    </source>
</evidence>
<dbReference type="PROSITE" id="PS50977">
    <property type="entry name" value="HTH_TETR_2"/>
    <property type="match status" value="1"/>
</dbReference>
<dbReference type="InterPro" id="IPR050624">
    <property type="entry name" value="HTH-type_Tx_Regulator"/>
</dbReference>
<name>A0ABQ4K345_9BACI</name>
<feature type="DNA-binding region" description="H-T-H motif" evidence="3">
    <location>
        <begin position="31"/>
        <end position="50"/>
    </location>
</feature>
<protein>
    <recommendedName>
        <fullName evidence="4">HTH tetR-type domain-containing protein</fullName>
    </recommendedName>
</protein>
<evidence type="ECO:0000256" key="3">
    <source>
        <dbReference type="PROSITE-ProRule" id="PRU00335"/>
    </source>
</evidence>
<evidence type="ECO:0000313" key="6">
    <source>
        <dbReference type="Proteomes" id="UP000680279"/>
    </source>
</evidence>